<dbReference type="KEGG" id="ebla:JGUZn3_06940"/>
<accession>A0A7H1NQ76</accession>
<dbReference type="AlphaFoldDB" id="A0A7H1NQ76"/>
<feature type="transmembrane region" description="Helical" evidence="2">
    <location>
        <begin position="20"/>
        <end position="38"/>
    </location>
</feature>
<keyword evidence="2" id="KW-1133">Transmembrane helix</keyword>
<feature type="compositionally biased region" description="Basic residues" evidence="1">
    <location>
        <begin position="107"/>
        <end position="117"/>
    </location>
</feature>
<name>A0A7H1NQ76_9PROT</name>
<evidence type="ECO:0000256" key="2">
    <source>
        <dbReference type="SAM" id="Phobius"/>
    </source>
</evidence>
<keyword evidence="2" id="KW-0472">Membrane</keyword>
<keyword evidence="2" id="KW-0812">Transmembrane</keyword>
<sequence length="142" mass="15986">MNIDLRETITRRMTFSLKPLIPYALFVGGALLWGGFATNAQEVSQEAPQEIPQNAPPISSSQQDHPALQPSRPSNLGKRTEGAAEGTMQKKPLTDQEILSQSQYPSRRLRYTHRSYRHQQIPSHKPHLHKKTTTAPLRPGKN</sequence>
<evidence type="ECO:0000256" key="1">
    <source>
        <dbReference type="SAM" id="MobiDB-lite"/>
    </source>
</evidence>
<reference evidence="3 4" key="1">
    <citation type="submission" date="2020-08" db="EMBL/GenBank/DDBJ databases">
        <title>Complete genome sequence of Entomobacter blattae G55GP.</title>
        <authorList>
            <person name="Poehlein A."/>
            <person name="Guzman J."/>
            <person name="Daniel R."/>
            <person name="Vilcinskas A."/>
        </authorList>
    </citation>
    <scope>NUCLEOTIDE SEQUENCE [LARGE SCALE GENOMIC DNA]</scope>
    <source>
        <strain evidence="3 4">G55GP</strain>
    </source>
</reference>
<dbReference type="Proteomes" id="UP000516349">
    <property type="component" value="Chromosome"/>
</dbReference>
<protein>
    <submittedName>
        <fullName evidence="3">Uncharacterized protein</fullName>
    </submittedName>
</protein>
<dbReference type="EMBL" id="CP060244">
    <property type="protein sequence ID" value="QNT77936.1"/>
    <property type="molecule type" value="Genomic_DNA"/>
</dbReference>
<proteinExistence type="predicted"/>
<evidence type="ECO:0000313" key="4">
    <source>
        <dbReference type="Proteomes" id="UP000516349"/>
    </source>
</evidence>
<gene>
    <name evidence="3" type="ORF">JGUZn3_06940</name>
</gene>
<keyword evidence="4" id="KW-1185">Reference proteome</keyword>
<feature type="region of interest" description="Disordered" evidence="1">
    <location>
        <begin position="42"/>
        <end position="142"/>
    </location>
</feature>
<organism evidence="3 4">
    <name type="scientific">Entomobacter blattae</name>
    <dbReference type="NCBI Taxonomy" id="2762277"/>
    <lineage>
        <taxon>Bacteria</taxon>
        <taxon>Pseudomonadati</taxon>
        <taxon>Pseudomonadota</taxon>
        <taxon>Alphaproteobacteria</taxon>
        <taxon>Acetobacterales</taxon>
        <taxon>Acetobacteraceae</taxon>
        <taxon>Entomobacter</taxon>
    </lineage>
</organism>
<evidence type="ECO:0000313" key="3">
    <source>
        <dbReference type="EMBL" id="QNT77936.1"/>
    </source>
</evidence>